<dbReference type="AlphaFoldDB" id="A0A1X7T277"/>
<dbReference type="InParanoid" id="A0A1X7T277"/>
<sequence length="327" mass="37179">MATLWKMKKVEVIPVIVGALGAVSRNIKEWFKRLGISLRIEHIQKTALLGTANIIRQTFTQTFMYSRDRDVTRASTSWCSRFLWRYSPFSDSSLLKTPTFFSIDIAAGRKFHDDGGKRQRNLSSKAQQLDIPRELQQNRKKSDDKIVIKESSDNEDTSKGIKCNNEESDDDMPNLKSFKSHRSSNDDDDAEKSFDMLTQKEVQVLKEQDIPPIGMSVIKSSENPLLRSSGSTPSRMTAYNYFDSPFSTPSLASTSTSSDTDHRLSHIERKFDSILKRLKRPEPKSKQQVDPLFVTESGVNLLDIEATDPSKYTLTLMDTLFTDDELS</sequence>
<dbReference type="EnsemblMetazoa" id="Aqu2.1.08323_001">
    <property type="protein sequence ID" value="Aqu2.1.08323_001"/>
    <property type="gene ID" value="Aqu2.1.08323"/>
</dbReference>
<proteinExistence type="predicted"/>
<protein>
    <submittedName>
        <fullName evidence="2">Uncharacterized protein</fullName>
    </submittedName>
</protein>
<organism evidence="2">
    <name type="scientific">Amphimedon queenslandica</name>
    <name type="common">Sponge</name>
    <dbReference type="NCBI Taxonomy" id="400682"/>
    <lineage>
        <taxon>Eukaryota</taxon>
        <taxon>Metazoa</taxon>
        <taxon>Porifera</taxon>
        <taxon>Demospongiae</taxon>
        <taxon>Heteroscleromorpha</taxon>
        <taxon>Haplosclerida</taxon>
        <taxon>Niphatidae</taxon>
        <taxon>Amphimedon</taxon>
    </lineage>
</organism>
<accession>A0A1X7T277</accession>
<evidence type="ECO:0000313" key="2">
    <source>
        <dbReference type="EnsemblMetazoa" id="Aqu2.1.08323_001"/>
    </source>
</evidence>
<name>A0A1X7T277_AMPQE</name>
<reference evidence="2" key="1">
    <citation type="submission" date="2017-05" db="UniProtKB">
        <authorList>
            <consortium name="EnsemblMetazoa"/>
        </authorList>
    </citation>
    <scope>IDENTIFICATION</scope>
</reference>
<dbReference type="OrthoDB" id="5977701at2759"/>
<evidence type="ECO:0000256" key="1">
    <source>
        <dbReference type="SAM" id="MobiDB-lite"/>
    </source>
</evidence>
<feature type="compositionally biased region" description="Basic and acidic residues" evidence="1">
    <location>
        <begin position="131"/>
        <end position="159"/>
    </location>
</feature>
<feature type="region of interest" description="Disordered" evidence="1">
    <location>
        <begin position="112"/>
        <end position="190"/>
    </location>
</feature>